<dbReference type="Proteomes" id="UP001300604">
    <property type="component" value="Chromosome"/>
</dbReference>
<reference evidence="5" key="1">
    <citation type="submission" date="2024-06" db="EMBL/GenBank/DDBJ databases">
        <title>Caproicibacterium argilliputei sp. nov, a novel caproic acid producing anaerobic bacterium isolated from pit mud.</title>
        <authorList>
            <person name="Zeng C."/>
        </authorList>
    </citation>
    <scope>NUCLEOTIDE SEQUENCE [LARGE SCALE GENOMIC DNA]</scope>
    <source>
        <strain evidence="5">ZCY20-5</strain>
    </source>
</reference>
<keyword evidence="5" id="KW-1185">Reference proteome</keyword>
<evidence type="ECO:0000256" key="2">
    <source>
        <dbReference type="SAM" id="SignalP"/>
    </source>
</evidence>
<dbReference type="InterPro" id="IPR038765">
    <property type="entry name" value="Papain-like_cys_pep_sf"/>
</dbReference>
<dbReference type="EMBL" id="CP135996">
    <property type="protein sequence ID" value="WOC32204.1"/>
    <property type="molecule type" value="Genomic_DNA"/>
</dbReference>
<dbReference type="GO" id="GO:0008234">
    <property type="term" value="F:cysteine-type peptidase activity"/>
    <property type="evidence" value="ECO:0007669"/>
    <property type="project" value="InterPro"/>
</dbReference>
<dbReference type="Pfam" id="PF18560">
    <property type="entry name" value="Lectin_like"/>
    <property type="match status" value="1"/>
</dbReference>
<keyword evidence="2" id="KW-0732">Signal</keyword>
<dbReference type="InterPro" id="IPR040528">
    <property type="entry name" value="Lectin-like"/>
</dbReference>
<dbReference type="SUPFAM" id="SSF54001">
    <property type="entry name" value="Cysteine proteinases"/>
    <property type="match status" value="1"/>
</dbReference>
<comment type="similarity">
    <text evidence="1">Belongs to the peptidase C1 family.</text>
</comment>
<dbReference type="KEGG" id="carl:PXC00_13600"/>
<protein>
    <submittedName>
        <fullName evidence="4">Lectin like domain-containing protein</fullName>
    </submittedName>
</protein>
<feature type="domain" description="Peptidase C1A papain C-terminal" evidence="3">
    <location>
        <begin position="74"/>
        <end position="349"/>
    </location>
</feature>
<sequence>MKKLKIRKFFAAFTAAVLLTAAATAAPAEAASVPETTPERVGELQVNDGFVTMQTDHAAQQAQPGKGLRTGSTLPAKFDLRNDSGSARVTTVKAQGKDGTCWAFGTVASAESNLLTTLREQGIRFATPAAAGAAVNLSERQLVWFAFNGTNRQETSQYAGNDTFSAADPFTTGGSRFISVPTLARWYGSADEKDLPYLMDAKGNVQSVGNNALQTISRAHLENAVYLPEPVQRGVIDTAALTAIKQAVKTDGAVSVGYHSPTSTAENKAYYNASTAAYFCPRDLQSNHEVSIVGWDDNYARTNFNASNRPAKNGAWIVKNSWGTGTSNRNGTDGYFYLSYYDQSFVEPTSFEMESIRYSSSNTAHTYDEIYQYDGVGMGAGWYSMKQPTSFANVFTARSNSTLEAVSAYAIAAGSTVTVDVYKNPSAGNPTSGEHVASLTRNFTNAGYYTIALGSQSFSLKKGETFAVVESSSFQRSGSTRYAMLYETGKSLGNMSVQVVCGAGQSYMSASGGDWVDLAEKSGFNNDGSKVGNAVIKAFASDNPQAEQSSTALETAGAAKNLAVGSTYVFHISSTSVPVFTSSSDAAAKVRMVSRNAQTGDTEVEVYGHGHAGESADISMTTDGETKLLCTVTLFNPPFSSDTTVNFIKRVGDTYCFRIIPDDSSKVPSYTSGNGKILATGYSGSKRLSNGSVAYYYQFTCKSAGEAGIYITIDGVPYRVFYCTVQA</sequence>
<dbReference type="SMART" id="SM00645">
    <property type="entry name" value="Pept_C1"/>
    <property type="match status" value="1"/>
</dbReference>
<dbReference type="InterPro" id="IPR013128">
    <property type="entry name" value="Peptidase_C1A"/>
</dbReference>
<dbReference type="AlphaFoldDB" id="A0AA97DAB1"/>
<dbReference type="InterPro" id="IPR000668">
    <property type="entry name" value="Peptidase_C1A_C"/>
</dbReference>
<evidence type="ECO:0000259" key="3">
    <source>
        <dbReference type="SMART" id="SM00645"/>
    </source>
</evidence>
<dbReference type="PANTHER" id="PTHR12411">
    <property type="entry name" value="CYSTEINE PROTEASE FAMILY C1-RELATED"/>
    <property type="match status" value="1"/>
</dbReference>
<proteinExistence type="inferred from homology"/>
<evidence type="ECO:0000313" key="5">
    <source>
        <dbReference type="Proteomes" id="UP001300604"/>
    </source>
</evidence>
<dbReference type="GO" id="GO:0006508">
    <property type="term" value="P:proteolysis"/>
    <property type="evidence" value="ECO:0007669"/>
    <property type="project" value="InterPro"/>
</dbReference>
<accession>A0AA97DAB1</accession>
<evidence type="ECO:0000256" key="1">
    <source>
        <dbReference type="ARBA" id="ARBA00008455"/>
    </source>
</evidence>
<dbReference type="Pfam" id="PF00112">
    <property type="entry name" value="Peptidase_C1"/>
    <property type="match status" value="1"/>
</dbReference>
<name>A0AA97DAB1_9FIRM</name>
<dbReference type="CDD" id="cd02619">
    <property type="entry name" value="Peptidase_C1"/>
    <property type="match status" value="1"/>
</dbReference>
<dbReference type="RefSeq" id="WP_275844262.1">
    <property type="nucleotide sequence ID" value="NZ_CP135996.1"/>
</dbReference>
<dbReference type="Gene3D" id="3.90.70.10">
    <property type="entry name" value="Cysteine proteinases"/>
    <property type="match status" value="1"/>
</dbReference>
<organism evidence="4 5">
    <name type="scientific">Caproicibacterium argilliputei</name>
    <dbReference type="NCBI Taxonomy" id="3030016"/>
    <lineage>
        <taxon>Bacteria</taxon>
        <taxon>Bacillati</taxon>
        <taxon>Bacillota</taxon>
        <taxon>Clostridia</taxon>
        <taxon>Eubacteriales</taxon>
        <taxon>Oscillospiraceae</taxon>
        <taxon>Caproicibacterium</taxon>
    </lineage>
</organism>
<gene>
    <name evidence="4" type="ORF">PXC00_13600</name>
</gene>
<evidence type="ECO:0000313" key="4">
    <source>
        <dbReference type="EMBL" id="WOC32204.1"/>
    </source>
</evidence>
<reference evidence="4 5" key="2">
    <citation type="submission" date="2024-06" db="EMBL/GenBank/DDBJ databases">
        <title>Caproicibacterium argilliputei sp. nov, a novel caproic acid producing anaerobic bacterium isolated from pit mud.</title>
        <authorList>
            <person name="Xia S."/>
        </authorList>
    </citation>
    <scope>NUCLEOTIDE SEQUENCE [LARGE SCALE GENOMIC DNA]</scope>
    <source>
        <strain evidence="4 5">ZCY20-5</strain>
    </source>
</reference>
<feature type="chain" id="PRO_5041677864" evidence="2">
    <location>
        <begin position="31"/>
        <end position="727"/>
    </location>
</feature>
<feature type="signal peptide" evidence="2">
    <location>
        <begin position="1"/>
        <end position="30"/>
    </location>
</feature>